<evidence type="ECO:0000313" key="2">
    <source>
        <dbReference type="EMBL" id="TXE08843.1"/>
    </source>
</evidence>
<dbReference type="EMBL" id="VORW01000009">
    <property type="protein sequence ID" value="TXE08843.1"/>
    <property type="molecule type" value="Genomic_DNA"/>
</dbReference>
<dbReference type="Pfam" id="PF13910">
    <property type="entry name" value="DUF4209"/>
    <property type="match status" value="1"/>
</dbReference>
<evidence type="ECO:0000259" key="1">
    <source>
        <dbReference type="Pfam" id="PF13910"/>
    </source>
</evidence>
<reference evidence="2 3" key="1">
    <citation type="submission" date="2019-08" db="EMBL/GenBank/DDBJ databases">
        <title>Genomes sequence of Algoriphagus aquimarinus ACAM450.</title>
        <authorList>
            <person name="Bowman J.P."/>
        </authorList>
    </citation>
    <scope>NUCLEOTIDE SEQUENCE [LARGE SCALE GENOMIC DNA]</scope>
    <source>
        <strain evidence="2 3">ACAM 450</strain>
    </source>
</reference>
<dbReference type="RefSeq" id="WP_146918471.1">
    <property type="nucleotide sequence ID" value="NZ_VORW01000009.1"/>
</dbReference>
<dbReference type="OrthoDB" id="1123152at2"/>
<dbReference type="InterPro" id="IPR025209">
    <property type="entry name" value="DUF4209"/>
</dbReference>
<feature type="domain" description="DUF4209" evidence="1">
    <location>
        <begin position="556"/>
        <end position="629"/>
    </location>
</feature>
<evidence type="ECO:0000313" key="3">
    <source>
        <dbReference type="Proteomes" id="UP000321935"/>
    </source>
</evidence>
<proteinExistence type="predicted"/>
<organism evidence="2 3">
    <name type="scientific">Algoriphagus aquimarinus</name>
    <dbReference type="NCBI Taxonomy" id="237018"/>
    <lineage>
        <taxon>Bacteria</taxon>
        <taxon>Pseudomonadati</taxon>
        <taxon>Bacteroidota</taxon>
        <taxon>Cytophagia</taxon>
        <taxon>Cytophagales</taxon>
        <taxon>Cyclobacteriaceae</taxon>
        <taxon>Algoriphagus</taxon>
    </lineage>
</organism>
<accession>A0A5C7AMP5</accession>
<dbReference type="Proteomes" id="UP000321935">
    <property type="component" value="Unassembled WGS sequence"/>
</dbReference>
<gene>
    <name evidence="2" type="ORF">ESV85_13550</name>
</gene>
<dbReference type="AlphaFoldDB" id="A0A5C7AMP5"/>
<name>A0A5C7AMP5_9BACT</name>
<sequence>MNSIQEFYVFLDQSYFDQSDVGEVTLLLEELAKKLVEKNDESKAQLANLEREGFLINKSFDQKAELDNGKIDGLSWQMSGTYTLKSGEEAPFYWPDIVKYDEEKFKYFEERYNSCKNLFAKVEYGLLVYFGKKTRYSKHRDFKLELGELLFTLCKQYLGKAADDQASKGYFLYFFHTLKLAFQIAKREKFQSLLKEIVLFTFSAHLTWNVSKEGTLRILLDLSDLMSEEFKTFKDWIDFDAVILKNLQGAIELEKAQVWGAIYAINTCIEIQQKKGGGSQDLILKKARLYEKLANEGEGTRNMAALSFVEDALVLYKQINSELDIERLEIKYSQLRGKIEMGRFAKELPQEEVEAIQKQIHNTVSASNEQDIISFFIQSPWYASVEKSTELAKDLAKKSVLLSMIPASIMDKFGNTIEKFSSDQEKEELNFWTSYGFQFQMGTQTMFDFFMEAITAKKLTYKSVLVHLEKTWMNESITREYYGAKVKVIPLDILKPPLKYLFAEMEDYRLDHKNFPDLLTSTDSLTLKIEGLVRFFVERLGLPTFKFRPKGKDVVMEKLLDDLLADIKDRPLSKPDQVTNFDEDDRILIKYVMTEKAGLNLRNKVAHGLLDFNEYSLGNLIVLFCIILKLSKYKFVPIQKNKVYDSYR</sequence>
<protein>
    <submittedName>
        <fullName evidence="2">DUF4209 domain-containing protein</fullName>
    </submittedName>
</protein>
<comment type="caution">
    <text evidence="2">The sequence shown here is derived from an EMBL/GenBank/DDBJ whole genome shotgun (WGS) entry which is preliminary data.</text>
</comment>